<dbReference type="Proteomes" id="UP000029981">
    <property type="component" value="Chromosome 1"/>
</dbReference>
<reference evidence="1 2" key="1">
    <citation type="journal article" date="2009" name="Nat. Genet.">
        <title>The genome of the cucumber, Cucumis sativus L.</title>
        <authorList>
            <person name="Huang S."/>
            <person name="Li R."/>
            <person name="Zhang Z."/>
            <person name="Li L."/>
            <person name="Gu X."/>
            <person name="Fan W."/>
            <person name="Lucas W.J."/>
            <person name="Wang X."/>
            <person name="Xie B."/>
            <person name="Ni P."/>
            <person name="Ren Y."/>
            <person name="Zhu H."/>
            <person name="Li J."/>
            <person name="Lin K."/>
            <person name="Jin W."/>
            <person name="Fei Z."/>
            <person name="Li G."/>
            <person name="Staub J."/>
            <person name="Kilian A."/>
            <person name="van der Vossen E.A."/>
            <person name="Wu Y."/>
            <person name="Guo J."/>
            <person name="He J."/>
            <person name="Jia Z."/>
            <person name="Ren Y."/>
            <person name="Tian G."/>
            <person name="Lu Y."/>
            <person name="Ruan J."/>
            <person name="Qian W."/>
            <person name="Wang M."/>
            <person name="Huang Q."/>
            <person name="Li B."/>
            <person name="Xuan Z."/>
            <person name="Cao J."/>
            <person name="Asan"/>
            <person name="Wu Z."/>
            <person name="Zhang J."/>
            <person name="Cai Q."/>
            <person name="Bai Y."/>
            <person name="Zhao B."/>
            <person name="Han Y."/>
            <person name="Li Y."/>
            <person name="Li X."/>
            <person name="Wang S."/>
            <person name="Shi Q."/>
            <person name="Liu S."/>
            <person name="Cho W.K."/>
            <person name="Kim J.Y."/>
            <person name="Xu Y."/>
            <person name="Heller-Uszynska K."/>
            <person name="Miao H."/>
            <person name="Cheng Z."/>
            <person name="Zhang S."/>
            <person name="Wu J."/>
            <person name="Yang Y."/>
            <person name="Kang H."/>
            <person name="Li M."/>
            <person name="Liang H."/>
            <person name="Ren X."/>
            <person name="Shi Z."/>
            <person name="Wen M."/>
            <person name="Jian M."/>
            <person name="Yang H."/>
            <person name="Zhang G."/>
            <person name="Yang Z."/>
            <person name="Chen R."/>
            <person name="Liu S."/>
            <person name="Li J."/>
            <person name="Ma L."/>
            <person name="Liu H."/>
            <person name="Zhou Y."/>
            <person name="Zhao J."/>
            <person name="Fang X."/>
            <person name="Li G."/>
            <person name="Fang L."/>
            <person name="Li Y."/>
            <person name="Liu D."/>
            <person name="Zheng H."/>
            <person name="Zhang Y."/>
            <person name="Qin N."/>
            <person name="Li Z."/>
            <person name="Yang G."/>
            <person name="Yang S."/>
            <person name="Bolund L."/>
            <person name="Kristiansen K."/>
            <person name="Zheng H."/>
            <person name="Li S."/>
            <person name="Zhang X."/>
            <person name="Yang H."/>
            <person name="Wang J."/>
            <person name="Sun R."/>
            <person name="Zhang B."/>
            <person name="Jiang S."/>
            <person name="Wang J."/>
            <person name="Du Y."/>
            <person name="Li S."/>
        </authorList>
    </citation>
    <scope>NUCLEOTIDE SEQUENCE [LARGE SCALE GENOMIC DNA]</scope>
    <source>
        <strain evidence="2">cv. 9930</strain>
    </source>
</reference>
<dbReference type="EMBL" id="CM002922">
    <property type="protein sequence ID" value="KGN66830.1"/>
    <property type="molecule type" value="Genomic_DNA"/>
</dbReference>
<protein>
    <submittedName>
        <fullName evidence="1">Uncharacterized protein</fullName>
    </submittedName>
</protein>
<organism evidence="1 2">
    <name type="scientific">Cucumis sativus</name>
    <name type="common">Cucumber</name>
    <dbReference type="NCBI Taxonomy" id="3659"/>
    <lineage>
        <taxon>Eukaryota</taxon>
        <taxon>Viridiplantae</taxon>
        <taxon>Streptophyta</taxon>
        <taxon>Embryophyta</taxon>
        <taxon>Tracheophyta</taxon>
        <taxon>Spermatophyta</taxon>
        <taxon>Magnoliopsida</taxon>
        <taxon>eudicotyledons</taxon>
        <taxon>Gunneridae</taxon>
        <taxon>Pentapetalae</taxon>
        <taxon>rosids</taxon>
        <taxon>fabids</taxon>
        <taxon>Cucurbitales</taxon>
        <taxon>Cucurbitaceae</taxon>
        <taxon>Benincaseae</taxon>
        <taxon>Cucumis</taxon>
    </lineage>
</organism>
<dbReference type="AlphaFoldDB" id="A0A0A0LY79"/>
<reference evidence="1 2" key="3">
    <citation type="journal article" date="2010" name="BMC Genomics">
        <title>Transcriptome sequencing and comparative analysis of cucumber flowers with different sex types.</title>
        <authorList>
            <person name="Guo S."/>
            <person name="Zheng Y."/>
            <person name="Joung J.G."/>
            <person name="Liu S."/>
            <person name="Zhang Z."/>
            <person name="Crasta O.R."/>
            <person name="Sobral B.W."/>
            <person name="Xu Y."/>
            <person name="Huang S."/>
            <person name="Fei Z."/>
        </authorList>
    </citation>
    <scope>NUCLEOTIDE SEQUENCE [LARGE SCALE GENOMIC DNA]</scope>
    <source>
        <strain evidence="2">cv. 9930</strain>
    </source>
</reference>
<reference evidence="1 2" key="2">
    <citation type="journal article" date="2009" name="PLoS ONE">
        <title>An integrated genetic and cytogenetic map of the cucumber genome.</title>
        <authorList>
            <person name="Ren Y."/>
            <person name="Zhang Z."/>
            <person name="Liu J."/>
            <person name="Staub J.E."/>
            <person name="Han Y."/>
            <person name="Cheng Z."/>
            <person name="Li X."/>
            <person name="Lu J."/>
            <person name="Miao H."/>
            <person name="Kang H."/>
            <person name="Xie B."/>
            <person name="Gu X."/>
            <person name="Wang X."/>
            <person name="Du Y."/>
            <person name="Jin W."/>
            <person name="Huang S."/>
        </authorList>
    </citation>
    <scope>NUCLEOTIDE SEQUENCE [LARGE SCALE GENOMIC DNA]</scope>
    <source>
        <strain evidence="2">cv. 9930</strain>
    </source>
</reference>
<sequence>MECEGEIKYFRSGAGQKRLERRGELDDEKEQKPAAEYWCVVVRWKGKNASKGGSVGEIPRRSLKLPVFKNILPLPLPSFLISFDPHRFIFS</sequence>
<proteinExistence type="predicted"/>
<name>A0A0A0LY79_CUCSA</name>
<gene>
    <name evidence="1" type="ORF">Csa_1G699590</name>
</gene>
<reference evidence="1 2" key="4">
    <citation type="journal article" date="2011" name="BMC Genomics">
        <title>RNA-Seq improves annotation of protein-coding genes in the cucumber genome.</title>
        <authorList>
            <person name="Li Z."/>
            <person name="Zhang Z."/>
            <person name="Yan P."/>
            <person name="Huang S."/>
            <person name="Fei Z."/>
            <person name="Lin K."/>
        </authorList>
    </citation>
    <scope>NUCLEOTIDE SEQUENCE [LARGE SCALE GENOMIC DNA]</scope>
    <source>
        <strain evidence="2">cv. 9930</strain>
    </source>
</reference>
<accession>A0A0A0LY79</accession>
<evidence type="ECO:0000313" key="1">
    <source>
        <dbReference type="EMBL" id="KGN66830.1"/>
    </source>
</evidence>
<keyword evidence="2" id="KW-1185">Reference proteome</keyword>
<dbReference type="Gramene" id="KGN66830">
    <property type="protein sequence ID" value="KGN66830"/>
    <property type="gene ID" value="Csa_1G699590"/>
</dbReference>
<evidence type="ECO:0000313" key="2">
    <source>
        <dbReference type="Proteomes" id="UP000029981"/>
    </source>
</evidence>